<keyword evidence="4" id="KW-0067">ATP-binding</keyword>
<reference evidence="6 7" key="1">
    <citation type="submission" date="2019-12" db="EMBL/GenBank/DDBJ databases">
        <authorList>
            <person name="Huq M.A."/>
        </authorList>
    </citation>
    <scope>NUCLEOTIDE SEQUENCE [LARGE SCALE GENOMIC DNA]</scope>
    <source>
        <strain evidence="6 7">MAH-18</strain>
    </source>
</reference>
<keyword evidence="7" id="KW-1185">Reference proteome</keyword>
<evidence type="ECO:0000256" key="4">
    <source>
        <dbReference type="ARBA" id="ARBA00022840"/>
    </source>
</evidence>
<dbReference type="InterPro" id="IPR040999">
    <property type="entry name" value="Mak_N_cap"/>
</dbReference>
<dbReference type="RefSeq" id="WP_157342324.1">
    <property type="nucleotide sequence ID" value="NZ_WSEK01000004.1"/>
</dbReference>
<sequence length="183" mass="18767">MALLHHATIVPSKRELIGAWLPGQTWAAGLPELAPIGGYRFDDPAGEVGMEGILLRSEDGAVTVHVPLTYRAAPLDGAEAHLVGTTEHSVLGTRWVYDAPADPVFEAALTEVITSGGTGAEEYFEEDGVRRTREPAVTVVGSGVAGGGGDEVSVVRVVGEPVDSEAVLTGTWAGGSGVLAALG</sequence>
<evidence type="ECO:0000256" key="1">
    <source>
        <dbReference type="ARBA" id="ARBA00022679"/>
    </source>
</evidence>
<keyword evidence="1" id="KW-0808">Transferase</keyword>
<feature type="domain" description="Maltokinase N-terminal cap" evidence="5">
    <location>
        <begin position="20"/>
        <end position="102"/>
    </location>
</feature>
<name>A0A6L6XR20_9ACTN</name>
<evidence type="ECO:0000256" key="2">
    <source>
        <dbReference type="ARBA" id="ARBA00022741"/>
    </source>
</evidence>
<organism evidence="6 7">
    <name type="scientific">Nocardioides agri</name>
    <dbReference type="NCBI Taxonomy" id="2682843"/>
    <lineage>
        <taxon>Bacteria</taxon>
        <taxon>Bacillati</taxon>
        <taxon>Actinomycetota</taxon>
        <taxon>Actinomycetes</taxon>
        <taxon>Propionibacteriales</taxon>
        <taxon>Nocardioidaceae</taxon>
        <taxon>Nocardioides</taxon>
    </lineage>
</organism>
<dbReference type="Pfam" id="PF18085">
    <property type="entry name" value="Mak_N_cap"/>
    <property type="match status" value="1"/>
</dbReference>
<dbReference type="Proteomes" id="UP000473525">
    <property type="component" value="Unassembled WGS sequence"/>
</dbReference>
<keyword evidence="2" id="KW-0547">Nucleotide-binding</keyword>
<comment type="caution">
    <text evidence="6">The sequence shown here is derived from an EMBL/GenBank/DDBJ whole genome shotgun (WGS) entry which is preliminary data.</text>
</comment>
<evidence type="ECO:0000256" key="3">
    <source>
        <dbReference type="ARBA" id="ARBA00022777"/>
    </source>
</evidence>
<dbReference type="GO" id="GO:0016301">
    <property type="term" value="F:kinase activity"/>
    <property type="evidence" value="ECO:0007669"/>
    <property type="project" value="UniProtKB-KW"/>
</dbReference>
<gene>
    <name evidence="6" type="ORF">GON03_10395</name>
</gene>
<evidence type="ECO:0000313" key="7">
    <source>
        <dbReference type="Proteomes" id="UP000473525"/>
    </source>
</evidence>
<dbReference type="NCBIfam" id="NF047744">
    <property type="entry name" value="CG0192_rel"/>
    <property type="match status" value="1"/>
</dbReference>
<accession>A0A6L6XR20</accession>
<dbReference type="EMBL" id="WSEK01000004">
    <property type="protein sequence ID" value="MVQ49590.1"/>
    <property type="molecule type" value="Genomic_DNA"/>
</dbReference>
<keyword evidence="3" id="KW-0418">Kinase</keyword>
<dbReference type="GO" id="GO:0005524">
    <property type="term" value="F:ATP binding"/>
    <property type="evidence" value="ECO:0007669"/>
    <property type="project" value="UniProtKB-KW"/>
</dbReference>
<dbReference type="AlphaFoldDB" id="A0A6L6XR20"/>
<proteinExistence type="predicted"/>
<evidence type="ECO:0000313" key="6">
    <source>
        <dbReference type="EMBL" id="MVQ49590.1"/>
    </source>
</evidence>
<evidence type="ECO:0000259" key="5">
    <source>
        <dbReference type="Pfam" id="PF18085"/>
    </source>
</evidence>
<protein>
    <recommendedName>
        <fullName evidence="5">Maltokinase N-terminal cap domain-containing protein</fullName>
    </recommendedName>
</protein>